<protein>
    <submittedName>
        <fullName evidence="1">Uncharacterized protein</fullName>
    </submittedName>
</protein>
<evidence type="ECO:0000313" key="1">
    <source>
        <dbReference type="EMBL" id="KAJ1112212.1"/>
    </source>
</evidence>
<sequence>MGPHRSRREVQRLVEEERFAMGYFDPQDDPDDWDNDEYDQTALDPTYQGLKDAIDLDTSLEWKLVSPSEFARIHKSTDVSFMKCGRSCRHRFSGTVAMFT</sequence>
<dbReference type="AlphaFoldDB" id="A0AAV7N829"/>
<reference evidence="1" key="1">
    <citation type="journal article" date="2022" name="bioRxiv">
        <title>Sequencing and chromosome-scale assembly of the giantPleurodeles waltlgenome.</title>
        <authorList>
            <person name="Brown T."/>
            <person name="Elewa A."/>
            <person name="Iarovenko S."/>
            <person name="Subramanian E."/>
            <person name="Araus A.J."/>
            <person name="Petzold A."/>
            <person name="Susuki M."/>
            <person name="Suzuki K.-i.T."/>
            <person name="Hayashi T."/>
            <person name="Toyoda A."/>
            <person name="Oliveira C."/>
            <person name="Osipova E."/>
            <person name="Leigh N.D."/>
            <person name="Simon A."/>
            <person name="Yun M.H."/>
        </authorList>
    </citation>
    <scope>NUCLEOTIDE SEQUENCE</scope>
    <source>
        <strain evidence="1">20211129_DDA</strain>
        <tissue evidence="1">Liver</tissue>
    </source>
</reference>
<keyword evidence="2" id="KW-1185">Reference proteome</keyword>
<dbReference type="EMBL" id="JANPWB010000012">
    <property type="protein sequence ID" value="KAJ1112212.1"/>
    <property type="molecule type" value="Genomic_DNA"/>
</dbReference>
<organism evidence="1 2">
    <name type="scientific">Pleurodeles waltl</name>
    <name type="common">Iberian ribbed newt</name>
    <dbReference type="NCBI Taxonomy" id="8319"/>
    <lineage>
        <taxon>Eukaryota</taxon>
        <taxon>Metazoa</taxon>
        <taxon>Chordata</taxon>
        <taxon>Craniata</taxon>
        <taxon>Vertebrata</taxon>
        <taxon>Euteleostomi</taxon>
        <taxon>Amphibia</taxon>
        <taxon>Batrachia</taxon>
        <taxon>Caudata</taxon>
        <taxon>Salamandroidea</taxon>
        <taxon>Salamandridae</taxon>
        <taxon>Pleurodelinae</taxon>
        <taxon>Pleurodeles</taxon>
    </lineage>
</organism>
<accession>A0AAV7N829</accession>
<dbReference type="Proteomes" id="UP001066276">
    <property type="component" value="Chromosome 8"/>
</dbReference>
<evidence type="ECO:0000313" key="2">
    <source>
        <dbReference type="Proteomes" id="UP001066276"/>
    </source>
</evidence>
<name>A0AAV7N829_PLEWA</name>
<comment type="caution">
    <text evidence="1">The sequence shown here is derived from an EMBL/GenBank/DDBJ whole genome shotgun (WGS) entry which is preliminary data.</text>
</comment>
<gene>
    <name evidence="1" type="ORF">NDU88_000480</name>
</gene>
<proteinExistence type="predicted"/>